<accession>J0XXD9</accession>
<name>J0XXD9_9BACT</name>
<evidence type="ECO:0000313" key="4">
    <source>
        <dbReference type="Proteomes" id="UP000005113"/>
    </source>
</evidence>
<sequence>MKHLMLIVFCCLAFGLQAQRQASLAHSEEQNAFSQVGYIAVYPDGRYEYISSQVAQDIYNGTSSSNAVELLPLAQKSKQQLSGYWSNTASRKDKDKKGKGDAANNDGDLNNDIPIWCRCSDGRLIQGVMYDDRSQGGPANNCGELCNGGSIIPENSSFYITLKEKGAQLKLK</sequence>
<evidence type="ECO:0000256" key="1">
    <source>
        <dbReference type="SAM" id="MobiDB-lite"/>
    </source>
</evidence>
<gene>
    <name evidence="3" type="ORF">SapgrDRAFT_2055</name>
</gene>
<protein>
    <submittedName>
        <fullName evidence="3">Uncharacterized protein</fullName>
    </submittedName>
</protein>
<evidence type="ECO:0000313" key="3">
    <source>
        <dbReference type="EMBL" id="EJF53741.1"/>
    </source>
</evidence>
<feature type="region of interest" description="Disordered" evidence="1">
    <location>
        <begin position="84"/>
        <end position="106"/>
    </location>
</feature>
<dbReference type="EMBL" id="JH719942">
    <property type="protein sequence ID" value="EJF53741.1"/>
    <property type="molecule type" value="Genomic_DNA"/>
</dbReference>
<feature type="chain" id="PRO_5003741694" evidence="2">
    <location>
        <begin position="19"/>
        <end position="172"/>
    </location>
</feature>
<dbReference type="HOGENOM" id="CLU_1554206_0_0_10"/>
<evidence type="ECO:0000256" key="2">
    <source>
        <dbReference type="SAM" id="SignalP"/>
    </source>
</evidence>
<dbReference type="AlphaFoldDB" id="J0XXD9"/>
<reference evidence="4" key="1">
    <citation type="journal article" date="2012" name="Stand. Genomic Sci.">
        <title>Permanent draft genome sequence of the gliding predator Saprospira grandis strain Sa g1 (= HR1).</title>
        <authorList>
            <person name="Mavromatis K."/>
            <person name="Chertkov O."/>
            <person name="Lapidus A."/>
            <person name="Nolan M."/>
            <person name="Lucas S."/>
            <person name="Tice H."/>
            <person name="Del Rio T.G."/>
            <person name="Cheng J.F."/>
            <person name="Han C."/>
            <person name="Tapia R."/>
            <person name="Bruce D."/>
            <person name="Goodwin L.A."/>
            <person name="Pitluck S."/>
            <person name="Huntemann M."/>
            <person name="Liolios K."/>
            <person name="Pagani I."/>
            <person name="Ivanova N."/>
            <person name="Mikhailova N."/>
            <person name="Pati A."/>
            <person name="Chen A."/>
            <person name="Palaniappan K."/>
            <person name="Land M."/>
            <person name="Brambilla E.M."/>
            <person name="Rohde M."/>
            <person name="Spring S."/>
            <person name="Goker M."/>
            <person name="Detter J.C."/>
            <person name="Bristow J."/>
            <person name="Eisen J.A."/>
            <person name="Markowitz V."/>
            <person name="Hugenholtz P."/>
            <person name="Kyrpides N.C."/>
            <person name="Klenk H.P."/>
            <person name="Woyke T."/>
        </authorList>
    </citation>
    <scope>NUCLEOTIDE SEQUENCE [LARGE SCALE GENOMIC DNA]</scope>
    <source>
        <strain evidence="4">DSM 2844</strain>
    </source>
</reference>
<keyword evidence="2" id="KW-0732">Signal</keyword>
<feature type="signal peptide" evidence="2">
    <location>
        <begin position="1"/>
        <end position="18"/>
    </location>
</feature>
<feature type="compositionally biased region" description="Basic and acidic residues" evidence="1">
    <location>
        <begin position="90"/>
        <end position="100"/>
    </location>
</feature>
<dbReference type="Proteomes" id="UP000005113">
    <property type="component" value="Unassembled WGS sequence"/>
</dbReference>
<proteinExistence type="predicted"/>
<dbReference type="RefSeq" id="WP_002659421.1">
    <property type="nucleotide sequence ID" value="NZ_JH719942.1"/>
</dbReference>
<organism evidence="3 4">
    <name type="scientific">Saprospira grandis DSM 2844</name>
    <dbReference type="NCBI Taxonomy" id="694433"/>
    <lineage>
        <taxon>Bacteria</taxon>
        <taxon>Pseudomonadati</taxon>
        <taxon>Bacteroidota</taxon>
        <taxon>Saprospiria</taxon>
        <taxon>Saprospirales</taxon>
        <taxon>Saprospiraceae</taxon>
        <taxon>Saprospira</taxon>
    </lineage>
</organism>